<evidence type="ECO:0000313" key="1">
    <source>
        <dbReference type="EMBL" id="KKK77749.1"/>
    </source>
</evidence>
<proteinExistence type="predicted"/>
<organism evidence="1">
    <name type="scientific">marine sediment metagenome</name>
    <dbReference type="NCBI Taxonomy" id="412755"/>
    <lineage>
        <taxon>unclassified sequences</taxon>
        <taxon>metagenomes</taxon>
        <taxon>ecological metagenomes</taxon>
    </lineage>
</organism>
<sequence>MNDLYSILGIRGESVNTRFKVEAKRFITYYKIASSASFFMAKANSIGSKIAFSMAYSAFQEYL</sequence>
<reference evidence="1" key="1">
    <citation type="journal article" date="2015" name="Nature">
        <title>Complex archaea that bridge the gap between prokaryotes and eukaryotes.</title>
        <authorList>
            <person name="Spang A."/>
            <person name="Saw J.H."/>
            <person name="Jorgensen S.L."/>
            <person name="Zaremba-Niedzwiedzka K."/>
            <person name="Martijn J."/>
            <person name="Lind A.E."/>
            <person name="van Eijk R."/>
            <person name="Schleper C."/>
            <person name="Guy L."/>
            <person name="Ettema T.J."/>
        </authorList>
    </citation>
    <scope>NUCLEOTIDE SEQUENCE</scope>
</reference>
<accession>A0A0F9AGT1</accession>
<name>A0A0F9AGT1_9ZZZZ</name>
<gene>
    <name evidence="1" type="ORF">LCGC14_2850480</name>
</gene>
<protein>
    <submittedName>
        <fullName evidence="1">Uncharacterized protein</fullName>
    </submittedName>
</protein>
<dbReference type="AlphaFoldDB" id="A0A0F9AGT1"/>
<dbReference type="EMBL" id="LAZR01054808">
    <property type="protein sequence ID" value="KKK77749.1"/>
    <property type="molecule type" value="Genomic_DNA"/>
</dbReference>
<comment type="caution">
    <text evidence="1">The sequence shown here is derived from an EMBL/GenBank/DDBJ whole genome shotgun (WGS) entry which is preliminary data.</text>
</comment>